<protein>
    <recommendedName>
        <fullName evidence="10">Sensitive to high expression protein 9, mitochondrial</fullName>
    </recommendedName>
</protein>
<sequence>MAASHVVRPLRGLGRWSLSPIPALERTMSGTMPRQTSRPLTTFCSQRVNGSPAVLRPLSRPKASHICLLRCAFSSDRLPKTPPPPPRSHEESRKTEPEAPTTSRSSPPPDFDFEHLKPQSPEARLAQETRPPQMRSQAEPEARPSSTKNQTTTTTTTTTSQSATKTRPSPSAHEEDPSLPSSIRSKTSPVAVSLSNFIDRAQTTLFTASQRINDLTGYTGIETLKERVTTLEQSLEQAQTHLLNTRLRYKAAVAERASTQREVTTLLARQKTWTPNDFERFTSLYRQDYELEASVAENAAQLEDAERETERLNRELSSGILARYHEEQIWSDKIRRMSTWGTWGLMAVNIFLFLVLQFGAEPWRRRRLVKGFEEKVREALAHEREMSRAAMLAGATAVAPVSAPTEQEPAAELPQQEEPAAMGDSRTDTALVSSAEPPTPPLSAPLPSPLSLSHLIPASWEELIDPEHWRAVYAELTSKRAVAMQMRDVSLIALEGVATGAAAVALSTVLFNLIFRGA</sequence>
<dbReference type="PANTHER" id="PTHR31961:SF3">
    <property type="entry name" value="SENSITIVE TO HIGH EXPRESSION PROTEIN 9, MITOCHONDRIAL"/>
    <property type="match status" value="1"/>
</dbReference>
<feature type="compositionally biased region" description="Low complexity" evidence="12">
    <location>
        <begin position="145"/>
        <end position="166"/>
    </location>
</feature>
<reference evidence="14" key="1">
    <citation type="submission" date="2016-02" db="EMBL/GenBank/DDBJ databases">
        <title>Draft genome sequence of Microdochium bolleyi, a fungal endophyte of beachgrass.</title>
        <authorList>
            <consortium name="DOE Joint Genome Institute"/>
            <person name="David A.S."/>
            <person name="May G."/>
            <person name="Haridas S."/>
            <person name="Lim J."/>
            <person name="Wang M."/>
            <person name="Labutti K."/>
            <person name="Lipzen A."/>
            <person name="Barry K."/>
            <person name="Grigoriev I.V."/>
        </authorList>
    </citation>
    <scope>NUCLEOTIDE SEQUENCE [LARGE SCALE GENOMIC DNA]</scope>
    <source>
        <strain evidence="14">J235TASD1</strain>
    </source>
</reference>
<keyword evidence="14" id="KW-1185">Reference proteome</keyword>
<evidence type="ECO:0000256" key="6">
    <source>
        <dbReference type="ARBA" id="ARBA00023054"/>
    </source>
</evidence>
<comment type="subunit">
    <text evidence="10">Homooligomer.</text>
</comment>
<keyword evidence="8 10" id="KW-0472">Membrane</keyword>
<evidence type="ECO:0000256" key="2">
    <source>
        <dbReference type="ARBA" id="ARBA00022692"/>
    </source>
</evidence>
<evidence type="ECO:0000256" key="9">
    <source>
        <dbReference type="ARBA" id="ARBA00024807"/>
    </source>
</evidence>
<evidence type="ECO:0000256" key="11">
    <source>
        <dbReference type="SAM" id="Coils"/>
    </source>
</evidence>
<comment type="similarity">
    <text evidence="1 10">Belongs to the SHE9 family.</text>
</comment>
<dbReference type="InParanoid" id="A0A136J4P3"/>
<dbReference type="EMBL" id="KQ964249">
    <property type="protein sequence ID" value="KXJ92161.1"/>
    <property type="molecule type" value="Genomic_DNA"/>
</dbReference>
<dbReference type="FunCoup" id="A0A136J4P3">
    <property type="interactions" value="33"/>
</dbReference>
<accession>A0A136J4P3</accession>
<dbReference type="InterPro" id="IPR008839">
    <property type="entry name" value="MDM33_fungi"/>
</dbReference>
<dbReference type="AlphaFoldDB" id="A0A136J4P3"/>
<dbReference type="Pfam" id="PF05546">
    <property type="entry name" value="She9_MDM33"/>
    <property type="match status" value="1"/>
</dbReference>
<dbReference type="GO" id="GO:0005743">
    <property type="term" value="C:mitochondrial inner membrane"/>
    <property type="evidence" value="ECO:0007669"/>
    <property type="project" value="UniProtKB-SubCell"/>
</dbReference>
<feature type="coiled-coil region" evidence="11">
    <location>
        <begin position="295"/>
        <end position="322"/>
    </location>
</feature>
<evidence type="ECO:0000256" key="7">
    <source>
        <dbReference type="ARBA" id="ARBA00023128"/>
    </source>
</evidence>
<name>A0A136J4P3_9PEZI</name>
<feature type="region of interest" description="Disordered" evidence="12">
    <location>
        <begin position="398"/>
        <end position="446"/>
    </location>
</feature>
<evidence type="ECO:0000313" key="13">
    <source>
        <dbReference type="EMBL" id="KXJ92161.1"/>
    </source>
</evidence>
<feature type="compositionally biased region" description="Basic and acidic residues" evidence="12">
    <location>
        <begin position="87"/>
        <end position="97"/>
    </location>
</feature>
<feature type="compositionally biased region" description="Low complexity" evidence="12">
    <location>
        <begin position="403"/>
        <end position="421"/>
    </location>
</feature>
<evidence type="ECO:0000256" key="5">
    <source>
        <dbReference type="ARBA" id="ARBA00022989"/>
    </source>
</evidence>
<feature type="region of interest" description="Disordered" evidence="12">
    <location>
        <begin position="75"/>
        <end position="187"/>
    </location>
</feature>
<evidence type="ECO:0000256" key="8">
    <source>
        <dbReference type="ARBA" id="ARBA00023136"/>
    </source>
</evidence>
<organism evidence="13 14">
    <name type="scientific">Microdochium bolleyi</name>
    <dbReference type="NCBI Taxonomy" id="196109"/>
    <lineage>
        <taxon>Eukaryota</taxon>
        <taxon>Fungi</taxon>
        <taxon>Dikarya</taxon>
        <taxon>Ascomycota</taxon>
        <taxon>Pezizomycotina</taxon>
        <taxon>Sordariomycetes</taxon>
        <taxon>Xylariomycetidae</taxon>
        <taxon>Xylariales</taxon>
        <taxon>Microdochiaceae</taxon>
        <taxon>Microdochium</taxon>
    </lineage>
</organism>
<feature type="compositionally biased region" description="Pro residues" evidence="12">
    <location>
        <begin position="437"/>
        <end position="446"/>
    </location>
</feature>
<feature type="transmembrane region" description="Helical" evidence="10">
    <location>
        <begin position="489"/>
        <end position="515"/>
    </location>
</feature>
<proteinExistence type="inferred from homology"/>
<dbReference type="PANTHER" id="PTHR31961">
    <property type="entry name" value="SENSITIVE TO HIGH EXPRESSION PROTEIN 9, MITOCHONDRIAL"/>
    <property type="match status" value="1"/>
</dbReference>
<comment type="function">
    <text evidence="9">Required for the maintenance of the structure of the mitochondrial inner membrane. Involved in mitochondrial morphology. Causes growth arrest when highly overexpressed.</text>
</comment>
<evidence type="ECO:0000256" key="4">
    <source>
        <dbReference type="ARBA" id="ARBA00022946"/>
    </source>
</evidence>
<dbReference type="OrthoDB" id="5595506at2759"/>
<evidence type="ECO:0000256" key="10">
    <source>
        <dbReference type="RuleBase" id="RU364128"/>
    </source>
</evidence>
<keyword evidence="5 10" id="KW-1133">Transmembrane helix</keyword>
<dbReference type="GO" id="GO:0007007">
    <property type="term" value="P:inner mitochondrial membrane organization"/>
    <property type="evidence" value="ECO:0007669"/>
    <property type="project" value="TreeGrafter"/>
</dbReference>
<feature type="transmembrane region" description="Helical" evidence="10">
    <location>
        <begin position="340"/>
        <end position="360"/>
    </location>
</feature>
<comment type="subcellular location">
    <subcellularLocation>
        <location evidence="10">Mitochondrion inner membrane</location>
        <topology evidence="10">Multi-pass membrane protein</topology>
    </subcellularLocation>
</comment>
<keyword evidence="4 10" id="KW-0809">Transit peptide</keyword>
<keyword evidence="6 11" id="KW-0175">Coiled coil</keyword>
<keyword evidence="2 10" id="KW-0812">Transmembrane</keyword>
<evidence type="ECO:0000256" key="3">
    <source>
        <dbReference type="ARBA" id="ARBA00022792"/>
    </source>
</evidence>
<keyword evidence="7 10" id="KW-0496">Mitochondrion</keyword>
<gene>
    <name evidence="13" type="ORF">Micbo1qcDRAFT_162311</name>
</gene>
<evidence type="ECO:0000256" key="12">
    <source>
        <dbReference type="SAM" id="MobiDB-lite"/>
    </source>
</evidence>
<evidence type="ECO:0000256" key="1">
    <source>
        <dbReference type="ARBA" id="ARBA00007472"/>
    </source>
</evidence>
<keyword evidence="3 10" id="KW-0999">Mitochondrion inner membrane</keyword>
<dbReference type="Proteomes" id="UP000070501">
    <property type="component" value="Unassembled WGS sequence"/>
</dbReference>
<evidence type="ECO:0000313" key="14">
    <source>
        <dbReference type="Proteomes" id="UP000070501"/>
    </source>
</evidence>